<reference evidence="2" key="1">
    <citation type="submission" date="2022-06" db="EMBL/GenBank/DDBJ databases">
        <authorList>
            <person name="Berger JAMES D."/>
            <person name="Berger JAMES D."/>
        </authorList>
    </citation>
    <scope>NUCLEOTIDE SEQUENCE [LARGE SCALE GENOMIC DNA]</scope>
</reference>
<name>A0AA85IYZ8_TRIRE</name>
<sequence>MSKSNKESGRPWKMAKKKHTKISGRRRKLGKKKWSDMSKKPYSRQQPTYSWMKINGDYEKFLFLLRDSSQSEWAELREIISEFIRKNKTYVVKDDLRSEEKFAKAAFLDGYLKKYGHELSAIG</sequence>
<feature type="compositionally biased region" description="Basic residues" evidence="1">
    <location>
        <begin position="13"/>
        <end position="32"/>
    </location>
</feature>
<feature type="compositionally biased region" description="Basic and acidic residues" evidence="1">
    <location>
        <begin position="1"/>
        <end position="10"/>
    </location>
</feature>
<dbReference type="WBParaSite" id="TREG1_118790.1">
    <property type="protein sequence ID" value="TREG1_118790.1"/>
    <property type="gene ID" value="TREG1_118790"/>
</dbReference>
<evidence type="ECO:0000256" key="1">
    <source>
        <dbReference type="SAM" id="MobiDB-lite"/>
    </source>
</evidence>
<evidence type="ECO:0000313" key="3">
    <source>
        <dbReference type="WBParaSite" id="TREG1_118790.1"/>
    </source>
</evidence>
<proteinExistence type="predicted"/>
<reference evidence="3" key="2">
    <citation type="submission" date="2023-11" db="UniProtKB">
        <authorList>
            <consortium name="WormBaseParasite"/>
        </authorList>
    </citation>
    <scope>IDENTIFICATION</scope>
</reference>
<feature type="region of interest" description="Disordered" evidence="1">
    <location>
        <begin position="1"/>
        <end position="43"/>
    </location>
</feature>
<dbReference type="AlphaFoldDB" id="A0AA85IYZ8"/>
<evidence type="ECO:0000313" key="2">
    <source>
        <dbReference type="Proteomes" id="UP000050795"/>
    </source>
</evidence>
<accession>A0AA85IYZ8</accession>
<dbReference type="Proteomes" id="UP000050795">
    <property type="component" value="Unassembled WGS sequence"/>
</dbReference>
<keyword evidence="2" id="KW-1185">Reference proteome</keyword>
<protein>
    <submittedName>
        <fullName evidence="3">Uncharacterized protein</fullName>
    </submittedName>
</protein>
<organism evidence="2 3">
    <name type="scientific">Trichobilharzia regenti</name>
    <name type="common">Nasal bird schistosome</name>
    <dbReference type="NCBI Taxonomy" id="157069"/>
    <lineage>
        <taxon>Eukaryota</taxon>
        <taxon>Metazoa</taxon>
        <taxon>Spiralia</taxon>
        <taxon>Lophotrochozoa</taxon>
        <taxon>Platyhelminthes</taxon>
        <taxon>Trematoda</taxon>
        <taxon>Digenea</taxon>
        <taxon>Strigeidida</taxon>
        <taxon>Schistosomatoidea</taxon>
        <taxon>Schistosomatidae</taxon>
        <taxon>Trichobilharzia</taxon>
    </lineage>
</organism>